<keyword evidence="3" id="KW-1185">Reference proteome</keyword>
<protein>
    <submittedName>
        <fullName evidence="2">N-isopropylammelide isopropylaminohydrolase</fullName>
        <ecNumber evidence="2">3.5.4.42</ecNumber>
    </submittedName>
</protein>
<sequence>MRRLRMINAALYPDGGGRLYELAAENGVWRTVRGQESAVHEPDAVRLADIRLDEAGRGQTTVPGDPSAGETAALDLEGRMLLPGFVDSHMHLDKAFTLPAVPNRSGTLLEAIENYRRAVSSFSKEDIRSRIIRTARLALSFGSTVLRSHLDFHLHAGADVAMRTIEAALEAREKLRHLIDIQFFPMFPYHAHEPHYADLMKETIRMGMDGIGGAPHLSSTPDDDIARLFRMADELGCPIDLHVDENDDPNVRTVLTIAEQTKRFGFEGKVTVGHLCSLAGMPQHIADEVIERMAEARLKAVTLPAANLYLQGRGDKGVVRRGVTRVKELLAAGIPLAAASDNIHDPFHPFGRGDLLQIALITGYAAHMGSPQDMRQLLRMITVTAADVIGLEDYGVKPGRPADFVILDARTPEEALTMLPAARWVGKRGRFVFASVAHGRWLEETES</sequence>
<reference evidence="2 3" key="1">
    <citation type="submission" date="2021-04" db="EMBL/GenBank/DDBJ databases">
        <authorList>
            <person name="Rakotoarivonina H."/>
        </authorList>
    </citation>
    <scope>NUCLEOTIDE SEQUENCE [LARGE SCALE GENOMIC DNA]</scope>
    <source>
        <strain evidence="2 3">XE</strain>
    </source>
</reference>
<dbReference type="InterPro" id="IPR052349">
    <property type="entry name" value="Metallo-hydrolase_Enzymes"/>
</dbReference>
<dbReference type="RefSeq" id="WP_244860691.1">
    <property type="nucleotide sequence ID" value="NZ_CAJRAY010000100.1"/>
</dbReference>
<dbReference type="InterPro" id="IPR011059">
    <property type="entry name" value="Metal-dep_hydrolase_composite"/>
</dbReference>
<dbReference type="PANTHER" id="PTHR32027:SF9">
    <property type="entry name" value="BLL3847 PROTEIN"/>
    <property type="match status" value="1"/>
</dbReference>
<accession>A0ABM8V9W2</accession>
<dbReference type="SUPFAM" id="SSF51338">
    <property type="entry name" value="Composite domain of metallo-dependent hydrolases"/>
    <property type="match status" value="1"/>
</dbReference>
<evidence type="ECO:0000313" key="2">
    <source>
        <dbReference type="EMBL" id="CAG5093093.1"/>
    </source>
</evidence>
<feature type="domain" description="Amidohydrolase 3" evidence="1">
    <location>
        <begin position="74"/>
        <end position="116"/>
    </location>
</feature>
<comment type="caution">
    <text evidence="2">The sequence shown here is derived from an EMBL/GenBank/DDBJ whole genome shotgun (WGS) entry which is preliminary data.</text>
</comment>
<dbReference type="Gene3D" id="2.30.40.10">
    <property type="entry name" value="Urease, subunit C, domain 1"/>
    <property type="match status" value="1"/>
</dbReference>
<dbReference type="Gene3D" id="3.20.20.140">
    <property type="entry name" value="Metal-dependent hydrolases"/>
    <property type="match status" value="1"/>
</dbReference>
<evidence type="ECO:0000259" key="1">
    <source>
        <dbReference type="Pfam" id="PF07969"/>
    </source>
</evidence>
<dbReference type="InterPro" id="IPR013108">
    <property type="entry name" value="Amidohydro_3"/>
</dbReference>
<dbReference type="InterPro" id="IPR032466">
    <property type="entry name" value="Metal_Hydrolase"/>
</dbReference>
<dbReference type="PANTHER" id="PTHR32027">
    <property type="entry name" value="CYTOSINE DEAMINASE"/>
    <property type="match status" value="1"/>
</dbReference>
<proteinExistence type="predicted"/>
<dbReference type="EC" id="3.5.4.42" evidence="2"/>
<keyword evidence="2" id="KW-0378">Hydrolase</keyword>
<feature type="domain" description="Amidohydrolase 3" evidence="1">
    <location>
        <begin position="166"/>
        <end position="433"/>
    </location>
</feature>
<name>A0ABM8V9W2_THEXY</name>
<dbReference type="GO" id="GO:0018764">
    <property type="term" value="F:N-isopropylammelide isopropylaminohydrolase activity"/>
    <property type="evidence" value="ECO:0007669"/>
    <property type="project" value="UniProtKB-EC"/>
</dbReference>
<evidence type="ECO:0000313" key="3">
    <source>
        <dbReference type="Proteomes" id="UP000681526"/>
    </source>
</evidence>
<dbReference type="Proteomes" id="UP000681526">
    <property type="component" value="Unassembled WGS sequence"/>
</dbReference>
<dbReference type="Pfam" id="PF07969">
    <property type="entry name" value="Amidohydro_3"/>
    <property type="match status" value="2"/>
</dbReference>
<dbReference type="SUPFAM" id="SSF51556">
    <property type="entry name" value="Metallo-dependent hydrolases"/>
    <property type="match status" value="1"/>
</dbReference>
<dbReference type="EMBL" id="CAJRAY010000100">
    <property type="protein sequence ID" value="CAG5093093.1"/>
    <property type="molecule type" value="Genomic_DNA"/>
</dbReference>
<organism evidence="2 3">
    <name type="scientific">Thermobacillus xylanilyticus</name>
    <dbReference type="NCBI Taxonomy" id="76633"/>
    <lineage>
        <taxon>Bacteria</taxon>
        <taxon>Bacillati</taxon>
        <taxon>Bacillota</taxon>
        <taxon>Bacilli</taxon>
        <taxon>Bacillales</taxon>
        <taxon>Paenibacillaceae</taxon>
        <taxon>Thermobacillus</taxon>
    </lineage>
</organism>
<gene>
    <name evidence="2" type="primary">txxe 3713</name>
    <name evidence="2" type="ORF">TXXE_19240</name>
</gene>
<dbReference type="CDD" id="cd01293">
    <property type="entry name" value="Bact_CD"/>
    <property type="match status" value="1"/>
</dbReference>